<dbReference type="InterPro" id="IPR003812">
    <property type="entry name" value="Fido"/>
</dbReference>
<evidence type="ECO:0000256" key="3">
    <source>
        <dbReference type="PIRSR" id="PIRSR640198-3"/>
    </source>
</evidence>
<dbReference type="PANTHER" id="PTHR13504">
    <property type="entry name" value="FIDO DOMAIN-CONTAINING PROTEIN DDB_G0283145"/>
    <property type="match status" value="1"/>
</dbReference>
<reference evidence="5 6" key="1">
    <citation type="submission" date="2015-02" db="EMBL/GenBank/DDBJ databases">
        <title>Genome Sequencing of Rickettsiales.</title>
        <authorList>
            <person name="Daugherty S.C."/>
            <person name="Su Q."/>
            <person name="Abolude K."/>
            <person name="Beier-Sexton M."/>
            <person name="Carlyon J.A."/>
            <person name="Carter R."/>
            <person name="Day N.P."/>
            <person name="Dumler S.J."/>
            <person name="Dyachenko V."/>
            <person name="Godinez A."/>
            <person name="Kurtti T.J."/>
            <person name="Lichay M."/>
            <person name="Mullins K.E."/>
            <person name="Ott S."/>
            <person name="Pappas-Brown V."/>
            <person name="Paris D.H."/>
            <person name="Patel P."/>
            <person name="Richards A.L."/>
            <person name="Sadzewicz L."/>
            <person name="Sears K."/>
            <person name="Seidman D."/>
            <person name="Sengamalay N."/>
            <person name="Stenos J."/>
            <person name="Tallon L.J."/>
            <person name="Vincent G."/>
            <person name="Fraser C.M."/>
            <person name="Munderloh U."/>
            <person name="Dunning-Hotopp J.C."/>
        </authorList>
    </citation>
    <scope>NUCLEOTIDE SEQUENCE [LARGE SCALE GENOMIC DNA]</scope>
    <source>
        <strain evidence="5 6">RML An4</strain>
    </source>
</reference>
<keyword evidence="2" id="KW-0067">ATP-binding</keyword>
<dbReference type="Gene3D" id="1.10.3290.10">
    <property type="entry name" value="Fido-like domain"/>
    <property type="match status" value="1"/>
</dbReference>
<accession>A0A0F3QB45</accession>
<feature type="active site" evidence="1">
    <location>
        <position position="179"/>
    </location>
</feature>
<comment type="caution">
    <text evidence="5">The sequence shown here is derived from an EMBL/GenBank/DDBJ whole genome shotgun (WGS) entry which is preliminary data.</text>
</comment>
<dbReference type="SUPFAM" id="SSF140931">
    <property type="entry name" value="Fic-like"/>
    <property type="match status" value="1"/>
</dbReference>
<name>A0A0F3QB45_RICBE</name>
<sequence length="325" mass="37301">MNNKPPFQITNKILELLQDISYELGILVGSKLYHAPIKLRKNNQIKTLQSSLAIEGNTLSIEQVTDLINGKRVLAPEKDILEVKNAIELYDNLAIFNPFEIDSLLKAHKILMQGLITDNGYWRKGNAGIFKGTELVHFAPPPSRIPILMQDLFEFTTQDSNTSLIIKACIFHYEFEFIHPFSDGNGRIGRLWQQLLLMQNNRIFEYISVESLIRNNQSKYYSVLSKCDKLGESTLFIEFMLDQILAALKLYSNNIIYEANSPLSRIEFTKTALTNKWFTRKDYIAVHKNISTATASRDLAYGLEQGILMSKGEKNQTYYKFKEVL</sequence>
<dbReference type="InterPro" id="IPR036597">
    <property type="entry name" value="Fido-like_dom_sf"/>
</dbReference>
<evidence type="ECO:0000256" key="2">
    <source>
        <dbReference type="PIRSR" id="PIRSR640198-2"/>
    </source>
</evidence>
<dbReference type="PROSITE" id="PS51459">
    <property type="entry name" value="FIDO"/>
    <property type="match status" value="1"/>
</dbReference>
<feature type="binding site" evidence="2">
    <location>
        <begin position="220"/>
        <end position="221"/>
    </location>
    <ligand>
        <name>ATP</name>
        <dbReference type="ChEBI" id="CHEBI:30616"/>
    </ligand>
</feature>
<evidence type="ECO:0000259" key="4">
    <source>
        <dbReference type="PROSITE" id="PS51459"/>
    </source>
</evidence>
<dbReference type="PATRIC" id="fig|1359193.3.peg.729"/>
<keyword evidence="2" id="KW-0547">Nucleotide-binding</keyword>
<evidence type="ECO:0000313" key="5">
    <source>
        <dbReference type="EMBL" id="KJV89768.1"/>
    </source>
</evidence>
<dbReference type="EMBL" id="LAOI01000001">
    <property type="protein sequence ID" value="KJV89768.1"/>
    <property type="molecule type" value="Genomic_DNA"/>
</dbReference>
<keyword evidence="6" id="KW-1185">Reference proteome</keyword>
<dbReference type="Proteomes" id="UP000033661">
    <property type="component" value="Unassembled WGS sequence"/>
</dbReference>
<dbReference type="Pfam" id="PF02661">
    <property type="entry name" value="Fic"/>
    <property type="match status" value="1"/>
</dbReference>
<dbReference type="AlphaFoldDB" id="A0A0F3QB45"/>
<dbReference type="InterPro" id="IPR040198">
    <property type="entry name" value="Fido_containing"/>
</dbReference>
<gene>
    <name evidence="5" type="ORF">RBEAN4_0753</name>
</gene>
<feature type="domain" description="Fido" evidence="4">
    <location>
        <begin position="99"/>
        <end position="242"/>
    </location>
</feature>
<dbReference type="RefSeq" id="WP_011477601.1">
    <property type="nucleotide sequence ID" value="NZ_LAOI01000001.1"/>
</dbReference>
<dbReference type="GO" id="GO:0005524">
    <property type="term" value="F:ATP binding"/>
    <property type="evidence" value="ECO:0007669"/>
    <property type="project" value="UniProtKB-KW"/>
</dbReference>
<protein>
    <submittedName>
        <fullName evidence="5">Fic/DOC family protein</fullName>
    </submittedName>
</protein>
<feature type="binding site" evidence="2">
    <location>
        <begin position="183"/>
        <end position="190"/>
    </location>
    <ligand>
        <name>ATP</name>
        <dbReference type="ChEBI" id="CHEBI:30616"/>
    </ligand>
</feature>
<evidence type="ECO:0000256" key="1">
    <source>
        <dbReference type="PIRSR" id="PIRSR640198-1"/>
    </source>
</evidence>
<feature type="site" description="Important for autoinhibition of adenylyltransferase activity" evidence="3">
    <location>
        <position position="55"/>
    </location>
</feature>
<proteinExistence type="predicted"/>
<evidence type="ECO:0000313" key="6">
    <source>
        <dbReference type="Proteomes" id="UP000033661"/>
    </source>
</evidence>
<dbReference type="PANTHER" id="PTHR13504:SF38">
    <property type="entry name" value="FIDO DOMAIN-CONTAINING PROTEIN"/>
    <property type="match status" value="1"/>
</dbReference>
<organism evidence="5 6">
    <name type="scientific">Rickettsia bellii str. RML An4</name>
    <dbReference type="NCBI Taxonomy" id="1359193"/>
    <lineage>
        <taxon>Bacteria</taxon>
        <taxon>Pseudomonadati</taxon>
        <taxon>Pseudomonadota</taxon>
        <taxon>Alphaproteobacteria</taxon>
        <taxon>Rickettsiales</taxon>
        <taxon>Rickettsiaceae</taxon>
        <taxon>Rickettsieae</taxon>
        <taxon>Rickettsia</taxon>
        <taxon>belli group</taxon>
    </lineage>
</organism>